<dbReference type="SUPFAM" id="SSF102705">
    <property type="entry name" value="NIF3 (NGG1p interacting factor 3)-like"/>
    <property type="match status" value="1"/>
</dbReference>
<dbReference type="InterPro" id="IPR002678">
    <property type="entry name" value="DUF34/NIF3"/>
</dbReference>
<dbReference type="AlphaFoldDB" id="A0A176RUY4"/>
<feature type="binding site" evidence="5">
    <location>
        <position position="102"/>
    </location>
    <ligand>
        <name>a divalent metal cation</name>
        <dbReference type="ChEBI" id="CHEBI:60240"/>
        <label>1</label>
    </ligand>
</feature>
<sequence>MVTLTKLVSHINDILNVDKFNDYAPNGLQLEGRNKINKLATAVTASLDVIKRAVDMNADALLVHHGYFWKGEDQTITGMKKKRLALLIKNDISLLAYHLPLDAHPEYGNNACLGRMFGIMTTDVMDKQGLVNIGYLDEPIALAQFAAKVSQVLSRQALVISAGDHPVKRIAWCSGGAQKSLLKAAAMGADVYLSGEISENTVHEAREMGV</sequence>
<protein>
    <recommendedName>
        <fullName evidence="3">GTP cyclohydrolase 1 type 2 homolog</fullName>
    </recommendedName>
</protein>
<name>A0A176RUY4_9GAMM</name>
<comment type="subunit">
    <text evidence="2">Homohexamer.</text>
</comment>
<feature type="non-terminal residue" evidence="6">
    <location>
        <position position="210"/>
    </location>
</feature>
<evidence type="ECO:0000256" key="1">
    <source>
        <dbReference type="ARBA" id="ARBA00006964"/>
    </source>
</evidence>
<keyword evidence="6" id="KW-0378">Hydrolase</keyword>
<feature type="binding site" evidence="5">
    <location>
        <position position="65"/>
    </location>
    <ligand>
        <name>a divalent metal cation</name>
        <dbReference type="ChEBI" id="CHEBI:60240"/>
        <label>1</label>
    </ligand>
</feature>
<dbReference type="GO" id="GO:0046872">
    <property type="term" value="F:metal ion binding"/>
    <property type="evidence" value="ECO:0007669"/>
    <property type="project" value="UniProtKB-KW"/>
</dbReference>
<evidence type="ECO:0000313" key="7">
    <source>
        <dbReference type="Proteomes" id="UP000076962"/>
    </source>
</evidence>
<dbReference type="NCBIfam" id="TIGR00486">
    <property type="entry name" value="YbgI_SA1388"/>
    <property type="match status" value="1"/>
</dbReference>
<gene>
    <name evidence="6" type="ORF">THIOM_004795</name>
</gene>
<evidence type="ECO:0000256" key="2">
    <source>
        <dbReference type="ARBA" id="ARBA00011643"/>
    </source>
</evidence>
<dbReference type="Pfam" id="PF01784">
    <property type="entry name" value="DUF34_NIF3"/>
    <property type="match status" value="1"/>
</dbReference>
<evidence type="ECO:0000256" key="5">
    <source>
        <dbReference type="PIRSR" id="PIRSR602678-1"/>
    </source>
</evidence>
<dbReference type="GO" id="GO:0005737">
    <property type="term" value="C:cytoplasm"/>
    <property type="evidence" value="ECO:0007669"/>
    <property type="project" value="TreeGrafter"/>
</dbReference>
<keyword evidence="4 5" id="KW-0479">Metal-binding</keyword>
<evidence type="ECO:0000256" key="3">
    <source>
        <dbReference type="ARBA" id="ARBA00022112"/>
    </source>
</evidence>
<dbReference type="InterPro" id="IPR036069">
    <property type="entry name" value="DUF34/NIF3_sf"/>
</dbReference>
<comment type="caution">
    <text evidence="6">The sequence shown here is derived from an EMBL/GenBank/DDBJ whole genome shotgun (WGS) entry which is preliminary data.</text>
</comment>
<accession>A0A176RUY4</accession>
<evidence type="ECO:0000313" key="6">
    <source>
        <dbReference type="EMBL" id="OAD19563.1"/>
    </source>
</evidence>
<reference evidence="6 7" key="1">
    <citation type="submission" date="2016-05" db="EMBL/GenBank/DDBJ databases">
        <title>Single-cell genome of chain-forming Candidatus Thiomargarita nelsonii and comparison to other large sulfur-oxidizing bacteria.</title>
        <authorList>
            <person name="Winkel M."/>
            <person name="Salman V."/>
            <person name="Woyke T."/>
            <person name="Schulz-Vogt H."/>
            <person name="Richter M."/>
            <person name="Flood B."/>
            <person name="Bailey J."/>
            <person name="Amann R."/>
            <person name="Mussmann M."/>
        </authorList>
    </citation>
    <scope>NUCLEOTIDE SEQUENCE [LARGE SCALE GENOMIC DNA]</scope>
    <source>
        <strain evidence="6 7">THI036</strain>
    </source>
</reference>
<dbReference type="Gene3D" id="3.40.1390.30">
    <property type="entry name" value="NIF3 (NGG1p interacting factor 3)-like"/>
    <property type="match status" value="2"/>
</dbReference>
<dbReference type="Proteomes" id="UP000076962">
    <property type="component" value="Unassembled WGS sequence"/>
</dbReference>
<proteinExistence type="inferred from homology"/>
<dbReference type="PANTHER" id="PTHR13799:SF14">
    <property type="entry name" value="GTP CYCLOHYDROLASE 1 TYPE 2 HOMOLOG"/>
    <property type="match status" value="1"/>
</dbReference>
<dbReference type="GO" id="GO:0016787">
    <property type="term" value="F:hydrolase activity"/>
    <property type="evidence" value="ECO:0007669"/>
    <property type="project" value="UniProtKB-KW"/>
</dbReference>
<evidence type="ECO:0000256" key="4">
    <source>
        <dbReference type="ARBA" id="ARBA00022723"/>
    </source>
</evidence>
<organism evidence="6 7">
    <name type="scientific">Candidatus Thiomargarita nelsonii</name>
    <dbReference type="NCBI Taxonomy" id="1003181"/>
    <lineage>
        <taxon>Bacteria</taxon>
        <taxon>Pseudomonadati</taxon>
        <taxon>Pseudomonadota</taxon>
        <taxon>Gammaproteobacteria</taxon>
        <taxon>Thiotrichales</taxon>
        <taxon>Thiotrichaceae</taxon>
        <taxon>Thiomargarita</taxon>
    </lineage>
</organism>
<comment type="similarity">
    <text evidence="1">Belongs to the GTP cyclohydrolase I type 2/NIF3 family.</text>
</comment>
<feature type="binding site" evidence="5">
    <location>
        <position position="64"/>
    </location>
    <ligand>
        <name>a divalent metal cation</name>
        <dbReference type="ChEBI" id="CHEBI:60240"/>
        <label>2</label>
    </ligand>
</feature>
<keyword evidence="7" id="KW-1185">Reference proteome</keyword>
<dbReference type="FunFam" id="3.40.1390.30:FF:000001">
    <property type="entry name" value="GTP cyclohydrolase 1 type 2"/>
    <property type="match status" value="1"/>
</dbReference>
<dbReference type="EMBL" id="LUTY01002749">
    <property type="protein sequence ID" value="OAD19563.1"/>
    <property type="molecule type" value="Genomic_DNA"/>
</dbReference>
<dbReference type="PANTHER" id="PTHR13799">
    <property type="entry name" value="NGG1 INTERACTING FACTOR 3"/>
    <property type="match status" value="1"/>
</dbReference>